<keyword evidence="2" id="KW-1185">Reference proteome</keyword>
<proteinExistence type="predicted"/>
<gene>
    <name evidence="1" type="ORF">B5J99_13960</name>
</gene>
<evidence type="ECO:0000313" key="2">
    <source>
        <dbReference type="Proteomes" id="UP000258016"/>
    </source>
</evidence>
<evidence type="ECO:0000313" key="1">
    <source>
        <dbReference type="EMBL" id="ASR52425.1"/>
    </source>
</evidence>
<name>A0ABM6M8Y2_9SPHN</name>
<evidence type="ECO:0008006" key="3">
    <source>
        <dbReference type="Google" id="ProtNLM"/>
    </source>
</evidence>
<dbReference type="EMBL" id="CP020083">
    <property type="protein sequence ID" value="ASR52425.1"/>
    <property type="molecule type" value="Genomic_DNA"/>
</dbReference>
<sequence length="277" mass="28929">MFKPGRTEGDTEMKMMRLIAALAIPLLLAGCLLSPGKFTSTLDLQRDGSFTFTYAGEIVVTDTSSPPAEFAASPCYDETTSDERECTPAELSQQRKDFDAAQAANKDGEGMGQMGGMGDFGSDESITELVDQLKKQEGWKSVRYRGNRIIDVEYAITGTVGQGFAFPLIDGGGAVMPFVTITRRKDGNVKVVAPAYSGGGAGGDLAGLGAMAGAAASPAKAAQPKPEGTFTITADGGVLTNNTEEGPTTVAGKSVLTWKVNSRLEKGPEALIRLAGQ</sequence>
<reference evidence="1 2" key="1">
    <citation type="submission" date="2017-03" db="EMBL/GenBank/DDBJ databases">
        <title>Complete genome sequence of Blastomonas fulva degrading microcsystin LR.</title>
        <authorList>
            <person name="Lee H.-g."/>
            <person name="Jin L."/>
            <person name="oh H.-M."/>
        </authorList>
    </citation>
    <scope>NUCLEOTIDE SEQUENCE [LARGE SCALE GENOMIC DNA]</scope>
    <source>
        <strain evidence="1 2">T2</strain>
    </source>
</reference>
<accession>A0ABM6M8Y2</accession>
<protein>
    <recommendedName>
        <fullName evidence="3">Lipoprotein</fullName>
    </recommendedName>
</protein>
<organism evidence="1 2">
    <name type="scientific">Blastomonas fulva</name>
    <dbReference type="NCBI Taxonomy" id="1550728"/>
    <lineage>
        <taxon>Bacteria</taxon>
        <taxon>Pseudomonadati</taxon>
        <taxon>Pseudomonadota</taxon>
        <taxon>Alphaproteobacteria</taxon>
        <taxon>Sphingomonadales</taxon>
        <taxon>Sphingomonadaceae</taxon>
        <taxon>Blastomonas</taxon>
    </lineage>
</organism>
<dbReference type="Proteomes" id="UP000258016">
    <property type="component" value="Chromosome"/>
</dbReference>
<dbReference type="PROSITE" id="PS51257">
    <property type="entry name" value="PROKAR_LIPOPROTEIN"/>
    <property type="match status" value="1"/>
</dbReference>